<evidence type="ECO:0000313" key="4">
    <source>
        <dbReference type="Proteomes" id="UP000179807"/>
    </source>
</evidence>
<evidence type="ECO:0000256" key="1">
    <source>
        <dbReference type="SAM" id="MobiDB-lite"/>
    </source>
</evidence>
<dbReference type="PROSITE" id="PS50202">
    <property type="entry name" value="MSP"/>
    <property type="match status" value="1"/>
</dbReference>
<evidence type="ECO:0000313" key="3">
    <source>
        <dbReference type="EMBL" id="OHT06978.1"/>
    </source>
</evidence>
<dbReference type="GeneID" id="94838689"/>
<dbReference type="AlphaFoldDB" id="A0A1J4K7J7"/>
<dbReference type="InterPro" id="IPR000535">
    <property type="entry name" value="MSP_dom"/>
</dbReference>
<protein>
    <recommendedName>
        <fullName evidence="2">MSP domain-containing protein</fullName>
    </recommendedName>
</protein>
<proteinExistence type="predicted"/>
<keyword evidence="4" id="KW-1185">Reference proteome</keyword>
<feature type="compositionally biased region" description="Basic and acidic residues" evidence="1">
    <location>
        <begin position="79"/>
        <end position="98"/>
    </location>
</feature>
<dbReference type="Proteomes" id="UP000179807">
    <property type="component" value="Unassembled WGS sequence"/>
</dbReference>
<accession>A0A1J4K7J7</accession>
<sequence>MKKPYSKPYSWNNKNYTRSNQNDNRRKKNQQNFQFRYQPDLEDEEKVIPKKNITSSKSDDNPLEFKPPERQSSTGKVEFNNKVDTQKNDTNKKVETKPKSTNIQTNNRFHFRPDP</sequence>
<name>A0A1J4K7J7_9EUKA</name>
<reference evidence="3" key="1">
    <citation type="submission" date="2016-10" db="EMBL/GenBank/DDBJ databases">
        <authorList>
            <person name="Benchimol M."/>
            <person name="Almeida L.G."/>
            <person name="Vasconcelos A.T."/>
            <person name="Perreira-Neves A."/>
            <person name="Rosa I.A."/>
            <person name="Tasca T."/>
            <person name="Bogo M.R."/>
            <person name="de Souza W."/>
        </authorList>
    </citation>
    <scope>NUCLEOTIDE SEQUENCE [LARGE SCALE GENOMIC DNA]</scope>
    <source>
        <strain evidence="3">K</strain>
    </source>
</reference>
<feature type="domain" description="MSP" evidence="2">
    <location>
        <begin position="52"/>
        <end position="115"/>
    </location>
</feature>
<comment type="caution">
    <text evidence="3">The sequence shown here is derived from an EMBL/GenBank/DDBJ whole genome shotgun (WGS) entry which is preliminary data.</text>
</comment>
<gene>
    <name evidence="3" type="ORF">TRFO_24858</name>
</gene>
<dbReference type="RefSeq" id="XP_068360114.1">
    <property type="nucleotide sequence ID" value="XM_068503985.1"/>
</dbReference>
<evidence type="ECO:0000259" key="2">
    <source>
        <dbReference type="PROSITE" id="PS50202"/>
    </source>
</evidence>
<dbReference type="VEuPathDB" id="TrichDB:TRFO_24858"/>
<feature type="compositionally biased region" description="Polar residues" evidence="1">
    <location>
        <begin position="99"/>
        <end position="108"/>
    </location>
</feature>
<organism evidence="3 4">
    <name type="scientific">Tritrichomonas foetus</name>
    <dbReference type="NCBI Taxonomy" id="1144522"/>
    <lineage>
        <taxon>Eukaryota</taxon>
        <taxon>Metamonada</taxon>
        <taxon>Parabasalia</taxon>
        <taxon>Tritrichomonadida</taxon>
        <taxon>Tritrichomonadidae</taxon>
        <taxon>Tritrichomonas</taxon>
    </lineage>
</organism>
<dbReference type="EMBL" id="MLAK01000709">
    <property type="protein sequence ID" value="OHT06978.1"/>
    <property type="molecule type" value="Genomic_DNA"/>
</dbReference>
<feature type="region of interest" description="Disordered" evidence="1">
    <location>
        <begin position="1"/>
        <end position="115"/>
    </location>
</feature>